<dbReference type="Gene3D" id="2.60.120.620">
    <property type="entry name" value="q2cbj1_9rhob like domain"/>
    <property type="match status" value="1"/>
</dbReference>
<gene>
    <name evidence="7" type="ORF">UFOVP658_163</name>
</gene>
<evidence type="ECO:0000256" key="3">
    <source>
        <dbReference type="ARBA" id="ARBA00022964"/>
    </source>
</evidence>
<feature type="domain" description="Fe2OG dioxygenase" evidence="6">
    <location>
        <begin position="283"/>
        <end position="390"/>
    </location>
</feature>
<dbReference type="GO" id="GO:0050661">
    <property type="term" value="F:NADP binding"/>
    <property type="evidence" value="ECO:0007669"/>
    <property type="project" value="InterPro"/>
</dbReference>
<dbReference type="GO" id="GO:0005506">
    <property type="term" value="F:iron ion binding"/>
    <property type="evidence" value="ECO:0007669"/>
    <property type="project" value="InterPro"/>
</dbReference>
<dbReference type="Pfam" id="PF13640">
    <property type="entry name" value="2OG-FeII_Oxy_3"/>
    <property type="match status" value="1"/>
</dbReference>
<dbReference type="InterPro" id="IPR036291">
    <property type="entry name" value="NAD(P)-bd_dom_sf"/>
</dbReference>
<dbReference type="Gene3D" id="3.40.50.720">
    <property type="entry name" value="NAD(P)-binding Rossmann-like Domain"/>
    <property type="match status" value="1"/>
</dbReference>
<reference evidence="7" key="1">
    <citation type="submission" date="2020-04" db="EMBL/GenBank/DDBJ databases">
        <authorList>
            <person name="Chiriac C."/>
            <person name="Salcher M."/>
            <person name="Ghai R."/>
            <person name="Kavagutti S V."/>
        </authorList>
    </citation>
    <scope>NUCLEOTIDE SEQUENCE</scope>
</reference>
<evidence type="ECO:0000313" key="7">
    <source>
        <dbReference type="EMBL" id="CAB4156799.1"/>
    </source>
</evidence>
<keyword evidence="2" id="KW-0479">Metal-binding</keyword>
<evidence type="ECO:0000256" key="2">
    <source>
        <dbReference type="ARBA" id="ARBA00022723"/>
    </source>
</evidence>
<dbReference type="InterPro" id="IPR006620">
    <property type="entry name" value="Pro_4_hyd_alph"/>
</dbReference>
<sequence>MSLKIGILNTGKMGSSLAIAAKENGHTVMWASEGRSSESKNRAIEIGLHDAMTIKNLCDECDVIVSICMGSGVMPNAIAVAAAQFDGIYVDANHVGDVSHENHLKSILDNARIPYVDASIYGWPYPHESNPESERTLYLFGDKAEDVSQIFNGHIFECKITDISAKEIKRQREISDRSNCAPHIDHGYGVVEFPLILEIDDLFIDEYMKRREICEPQDYVIDEEGFYINRGGYKFTKEHIDEAPKRYLNLTPDGCPDEDLNFHSKIEDAISKCINAYRGIYPEVHDCIRWRTDAHIASYPKGSGMGMHHDTSIGAGGRNENPVFNVLSLSLILGDRCDGGELMIKYINKSFKPQKGTAILYPSGFLGSHAVTEVKSGSRISYLEFFGQGSVSGQTRPI</sequence>
<keyword evidence="4" id="KW-0560">Oxidoreductase</keyword>
<evidence type="ECO:0000259" key="6">
    <source>
        <dbReference type="PROSITE" id="PS51471"/>
    </source>
</evidence>
<dbReference type="Pfam" id="PF03446">
    <property type="entry name" value="NAD_binding_2"/>
    <property type="match status" value="1"/>
</dbReference>
<dbReference type="GO" id="GO:0031418">
    <property type="term" value="F:L-ascorbic acid binding"/>
    <property type="evidence" value="ECO:0007669"/>
    <property type="project" value="InterPro"/>
</dbReference>
<dbReference type="EMBL" id="LR796639">
    <property type="protein sequence ID" value="CAB4156799.1"/>
    <property type="molecule type" value="Genomic_DNA"/>
</dbReference>
<dbReference type="InterPro" id="IPR005123">
    <property type="entry name" value="Oxoglu/Fe-dep_dioxygenase_dom"/>
</dbReference>
<evidence type="ECO:0000256" key="4">
    <source>
        <dbReference type="ARBA" id="ARBA00023002"/>
    </source>
</evidence>
<dbReference type="SMART" id="SM00702">
    <property type="entry name" value="P4Hc"/>
    <property type="match status" value="1"/>
</dbReference>
<dbReference type="GO" id="GO:0051213">
    <property type="term" value="F:dioxygenase activity"/>
    <property type="evidence" value="ECO:0007669"/>
    <property type="project" value="UniProtKB-KW"/>
</dbReference>
<dbReference type="PROSITE" id="PS51471">
    <property type="entry name" value="FE2OG_OXY"/>
    <property type="match status" value="1"/>
</dbReference>
<comment type="cofactor">
    <cofactor evidence="1">
        <name>L-ascorbate</name>
        <dbReference type="ChEBI" id="CHEBI:38290"/>
    </cofactor>
</comment>
<accession>A0A6J5NCI1</accession>
<keyword evidence="3 7" id="KW-0223">Dioxygenase</keyword>
<evidence type="ECO:0000256" key="1">
    <source>
        <dbReference type="ARBA" id="ARBA00001961"/>
    </source>
</evidence>
<evidence type="ECO:0000256" key="5">
    <source>
        <dbReference type="ARBA" id="ARBA00023004"/>
    </source>
</evidence>
<dbReference type="InterPro" id="IPR044862">
    <property type="entry name" value="Pro_4_hyd_alph_FE2OG_OXY"/>
</dbReference>
<dbReference type="GO" id="GO:0016705">
    <property type="term" value="F:oxidoreductase activity, acting on paired donors, with incorporation or reduction of molecular oxygen"/>
    <property type="evidence" value="ECO:0007669"/>
    <property type="project" value="InterPro"/>
</dbReference>
<protein>
    <submittedName>
        <fullName evidence="7">Oxoglutarate/iron-dependent dioxygenase</fullName>
    </submittedName>
</protein>
<organism evidence="7">
    <name type="scientific">uncultured Caudovirales phage</name>
    <dbReference type="NCBI Taxonomy" id="2100421"/>
    <lineage>
        <taxon>Viruses</taxon>
        <taxon>Duplodnaviria</taxon>
        <taxon>Heunggongvirae</taxon>
        <taxon>Uroviricota</taxon>
        <taxon>Caudoviricetes</taxon>
        <taxon>Peduoviridae</taxon>
        <taxon>Maltschvirus</taxon>
        <taxon>Maltschvirus maltsch</taxon>
    </lineage>
</organism>
<dbReference type="InterPro" id="IPR006115">
    <property type="entry name" value="6PGDH_NADP-bd"/>
</dbReference>
<keyword evidence="5" id="KW-0408">Iron</keyword>
<proteinExistence type="predicted"/>
<name>A0A6J5NCI1_9CAUD</name>
<dbReference type="SUPFAM" id="SSF51735">
    <property type="entry name" value="NAD(P)-binding Rossmann-fold domains"/>
    <property type="match status" value="1"/>
</dbReference>